<keyword evidence="3 8" id="KW-0812">Transmembrane</keyword>
<dbReference type="InterPro" id="IPR020164">
    <property type="entry name" value="Cyt_c_Oxase_assmbl_COX16"/>
</dbReference>
<evidence type="ECO:0000256" key="8">
    <source>
        <dbReference type="SAM" id="Phobius"/>
    </source>
</evidence>
<organism evidence="9">
    <name type="scientific">Micromonas pusilla</name>
    <name type="common">Picoplanktonic green alga</name>
    <name type="synonym">Chromulina pusilla</name>
    <dbReference type="NCBI Taxonomy" id="38833"/>
    <lineage>
        <taxon>Eukaryota</taxon>
        <taxon>Viridiplantae</taxon>
        <taxon>Chlorophyta</taxon>
        <taxon>Mamiellophyceae</taxon>
        <taxon>Mamiellales</taxon>
        <taxon>Mamiellaceae</taxon>
        <taxon>Micromonas</taxon>
    </lineage>
</organism>
<keyword evidence="6" id="KW-0496">Mitochondrion</keyword>
<reference evidence="9" key="1">
    <citation type="submission" date="2021-01" db="EMBL/GenBank/DDBJ databases">
        <authorList>
            <person name="Corre E."/>
            <person name="Pelletier E."/>
            <person name="Niang G."/>
            <person name="Scheremetjew M."/>
            <person name="Finn R."/>
            <person name="Kale V."/>
            <person name="Holt S."/>
            <person name="Cochrane G."/>
            <person name="Meng A."/>
            <person name="Brown T."/>
            <person name="Cohen L."/>
        </authorList>
    </citation>
    <scope>NUCLEOTIDE SEQUENCE</scope>
    <source>
        <strain evidence="9">RCC1614</strain>
    </source>
</reference>
<comment type="subcellular location">
    <subcellularLocation>
        <location evidence="1">Mitochondrion inner membrane</location>
        <topology evidence="1">Single-pass membrane protein</topology>
    </subcellularLocation>
</comment>
<feature type="transmembrane region" description="Helical" evidence="8">
    <location>
        <begin position="20"/>
        <end position="37"/>
    </location>
</feature>
<accession>A0A7R9TBW5</accession>
<evidence type="ECO:0000256" key="4">
    <source>
        <dbReference type="ARBA" id="ARBA00022792"/>
    </source>
</evidence>
<proteinExistence type="inferred from homology"/>
<evidence type="ECO:0000256" key="7">
    <source>
        <dbReference type="ARBA" id="ARBA00023136"/>
    </source>
</evidence>
<dbReference type="AlphaFoldDB" id="A0A7R9TBW5"/>
<keyword evidence="5 8" id="KW-1133">Transmembrane helix</keyword>
<evidence type="ECO:0000256" key="1">
    <source>
        <dbReference type="ARBA" id="ARBA00004434"/>
    </source>
</evidence>
<evidence type="ECO:0000313" key="9">
    <source>
        <dbReference type="EMBL" id="CAD8231285.1"/>
    </source>
</evidence>
<comment type="similarity">
    <text evidence="2">Belongs to the COX16 family.</text>
</comment>
<protein>
    <submittedName>
        <fullName evidence="9">Uncharacterized protein</fullName>
    </submittedName>
</protein>
<dbReference type="Pfam" id="PF14138">
    <property type="entry name" value="COX16"/>
    <property type="match status" value="1"/>
</dbReference>
<gene>
    <name evidence="9" type="ORF">MPUS1402_LOCUS2699</name>
</gene>
<dbReference type="OMA" id="ANGRRWW"/>
<dbReference type="EMBL" id="HBDY01003592">
    <property type="protein sequence ID" value="CAD8231285.1"/>
    <property type="molecule type" value="Transcribed_RNA"/>
</dbReference>
<dbReference type="GO" id="GO:0005743">
    <property type="term" value="C:mitochondrial inner membrane"/>
    <property type="evidence" value="ECO:0007669"/>
    <property type="project" value="UniProtKB-SubCell"/>
</dbReference>
<name>A0A7R9TBW5_MICPS</name>
<keyword evidence="7 8" id="KW-0472">Membrane</keyword>
<sequence>MAAGGLHRAATSNHWLRSGVPFVTFMLAGSYGISVVLQGRNDVRDARADVTDMRAPSRTQTARRRNRAFDLDDERERTMDALGVRDGARDVKMVPVPRPWQEPGANGRRWWGGVRRWLKRGE</sequence>
<keyword evidence="4" id="KW-0999">Mitochondrion inner membrane</keyword>
<evidence type="ECO:0000256" key="3">
    <source>
        <dbReference type="ARBA" id="ARBA00022692"/>
    </source>
</evidence>
<evidence type="ECO:0000256" key="2">
    <source>
        <dbReference type="ARBA" id="ARBA00008370"/>
    </source>
</evidence>
<evidence type="ECO:0000256" key="6">
    <source>
        <dbReference type="ARBA" id="ARBA00023128"/>
    </source>
</evidence>
<evidence type="ECO:0000256" key="5">
    <source>
        <dbReference type="ARBA" id="ARBA00022989"/>
    </source>
</evidence>